<dbReference type="Proteomes" id="UP001054889">
    <property type="component" value="Unassembled WGS sequence"/>
</dbReference>
<protein>
    <submittedName>
        <fullName evidence="2">Uncharacterized protein</fullName>
    </submittedName>
</protein>
<dbReference type="AlphaFoldDB" id="A0AAV5BPK3"/>
<accession>A0AAV5BPK3</accession>
<dbReference type="EMBL" id="BQKI01000002">
    <property type="protein sequence ID" value="GJM87685.1"/>
    <property type="molecule type" value="Genomic_DNA"/>
</dbReference>
<reference evidence="2" key="2">
    <citation type="submission" date="2021-12" db="EMBL/GenBank/DDBJ databases">
        <title>Resequencing data analysis of finger millet.</title>
        <authorList>
            <person name="Hatakeyama M."/>
            <person name="Aluri S."/>
            <person name="Balachadran M.T."/>
            <person name="Sivarajan S.R."/>
            <person name="Poveda L."/>
            <person name="Shimizu-Inatsugi R."/>
            <person name="Schlapbach R."/>
            <person name="Sreeman S.M."/>
            <person name="Shimizu K.K."/>
        </authorList>
    </citation>
    <scope>NUCLEOTIDE SEQUENCE</scope>
</reference>
<evidence type="ECO:0000313" key="2">
    <source>
        <dbReference type="EMBL" id="GJM87685.1"/>
    </source>
</evidence>
<feature type="compositionally biased region" description="Basic and acidic residues" evidence="1">
    <location>
        <begin position="88"/>
        <end position="97"/>
    </location>
</feature>
<evidence type="ECO:0000256" key="1">
    <source>
        <dbReference type="SAM" id="MobiDB-lite"/>
    </source>
</evidence>
<sequence length="129" mass="13550">MDGSTHGRGHGCGPIMNFEDEGAGRVIAGVGRGLGNGRGAGVGRPPLPPSSMSYRAPRSIRGHNGTSNASEFAYNEVDADDVQGNDQENEKGFDKADWSNSENTTAFCTICVEEIIIGNRSNGFMTGRG</sequence>
<organism evidence="2 3">
    <name type="scientific">Eleusine coracana subsp. coracana</name>
    <dbReference type="NCBI Taxonomy" id="191504"/>
    <lineage>
        <taxon>Eukaryota</taxon>
        <taxon>Viridiplantae</taxon>
        <taxon>Streptophyta</taxon>
        <taxon>Embryophyta</taxon>
        <taxon>Tracheophyta</taxon>
        <taxon>Spermatophyta</taxon>
        <taxon>Magnoliopsida</taxon>
        <taxon>Liliopsida</taxon>
        <taxon>Poales</taxon>
        <taxon>Poaceae</taxon>
        <taxon>PACMAD clade</taxon>
        <taxon>Chloridoideae</taxon>
        <taxon>Cynodonteae</taxon>
        <taxon>Eleusininae</taxon>
        <taxon>Eleusine</taxon>
    </lineage>
</organism>
<proteinExistence type="predicted"/>
<gene>
    <name evidence="2" type="primary">ga03663</name>
    <name evidence="2" type="ORF">PR202_ga03663</name>
</gene>
<keyword evidence="3" id="KW-1185">Reference proteome</keyword>
<comment type="caution">
    <text evidence="2">The sequence shown here is derived from an EMBL/GenBank/DDBJ whole genome shotgun (WGS) entry which is preliminary data.</text>
</comment>
<evidence type="ECO:0000313" key="3">
    <source>
        <dbReference type="Proteomes" id="UP001054889"/>
    </source>
</evidence>
<name>A0AAV5BPK3_ELECO</name>
<feature type="region of interest" description="Disordered" evidence="1">
    <location>
        <begin position="28"/>
        <end position="98"/>
    </location>
</feature>
<reference evidence="2" key="1">
    <citation type="journal article" date="2018" name="DNA Res.">
        <title>Multiple hybrid de novo genome assembly of finger millet, an orphan allotetraploid crop.</title>
        <authorList>
            <person name="Hatakeyama M."/>
            <person name="Aluri S."/>
            <person name="Balachadran M.T."/>
            <person name="Sivarajan S.R."/>
            <person name="Patrignani A."/>
            <person name="Gruter S."/>
            <person name="Poveda L."/>
            <person name="Shimizu-Inatsugi R."/>
            <person name="Baeten J."/>
            <person name="Francoijs K.J."/>
            <person name="Nataraja K.N."/>
            <person name="Reddy Y.A.N."/>
            <person name="Phadnis S."/>
            <person name="Ravikumar R.L."/>
            <person name="Schlapbach R."/>
            <person name="Sreeman S.M."/>
            <person name="Shimizu K.K."/>
        </authorList>
    </citation>
    <scope>NUCLEOTIDE SEQUENCE</scope>
</reference>
<feature type="compositionally biased region" description="Gly residues" evidence="1">
    <location>
        <begin position="30"/>
        <end position="42"/>
    </location>
</feature>